<proteinExistence type="predicted"/>
<dbReference type="InterPro" id="IPR036259">
    <property type="entry name" value="MFS_trans_sf"/>
</dbReference>
<dbReference type="PANTHER" id="PTHR42718:SF9">
    <property type="entry name" value="MAJOR FACILITATOR SUPERFAMILY MULTIDRUG TRANSPORTER MFSC"/>
    <property type="match status" value="1"/>
</dbReference>
<keyword evidence="10" id="KW-1185">Reference proteome</keyword>
<keyword evidence="4 7" id="KW-1133">Transmembrane helix</keyword>
<dbReference type="OrthoDB" id="2130629at2759"/>
<comment type="caution">
    <text evidence="9">The sequence shown here is derived from an EMBL/GenBank/DDBJ whole genome shotgun (WGS) entry which is preliminary data.</text>
</comment>
<evidence type="ECO:0000256" key="6">
    <source>
        <dbReference type="SAM" id="MobiDB-lite"/>
    </source>
</evidence>
<dbReference type="SUPFAM" id="SSF103473">
    <property type="entry name" value="MFS general substrate transporter"/>
    <property type="match status" value="1"/>
</dbReference>
<evidence type="ECO:0000256" key="2">
    <source>
        <dbReference type="ARBA" id="ARBA00022448"/>
    </source>
</evidence>
<feature type="transmembrane region" description="Helical" evidence="7">
    <location>
        <begin position="342"/>
        <end position="362"/>
    </location>
</feature>
<protein>
    <recommendedName>
        <fullName evidence="8">Major facilitator superfamily (MFS) profile domain-containing protein</fullName>
    </recommendedName>
</protein>
<feature type="transmembrane region" description="Helical" evidence="7">
    <location>
        <begin position="209"/>
        <end position="232"/>
    </location>
</feature>
<dbReference type="PROSITE" id="PS50850">
    <property type="entry name" value="MFS"/>
    <property type="match status" value="1"/>
</dbReference>
<dbReference type="PANTHER" id="PTHR42718">
    <property type="entry name" value="MAJOR FACILITATOR SUPERFAMILY MULTIDRUG TRANSPORTER MFSC"/>
    <property type="match status" value="1"/>
</dbReference>
<dbReference type="Proteomes" id="UP000738325">
    <property type="component" value="Unassembled WGS sequence"/>
</dbReference>
<dbReference type="Pfam" id="PF07690">
    <property type="entry name" value="MFS_1"/>
    <property type="match status" value="1"/>
</dbReference>
<dbReference type="EMBL" id="JAAAIP010001235">
    <property type="protein sequence ID" value="KAG0308972.1"/>
    <property type="molecule type" value="Genomic_DNA"/>
</dbReference>
<feature type="transmembrane region" description="Helical" evidence="7">
    <location>
        <begin position="61"/>
        <end position="79"/>
    </location>
</feature>
<dbReference type="InterPro" id="IPR011701">
    <property type="entry name" value="MFS"/>
</dbReference>
<feature type="compositionally biased region" description="Polar residues" evidence="6">
    <location>
        <begin position="496"/>
        <end position="507"/>
    </location>
</feature>
<name>A0A9P6R254_9FUNG</name>
<evidence type="ECO:0000256" key="4">
    <source>
        <dbReference type="ARBA" id="ARBA00022989"/>
    </source>
</evidence>
<keyword evidence="2" id="KW-0813">Transport</keyword>
<dbReference type="GO" id="GO:0022857">
    <property type="term" value="F:transmembrane transporter activity"/>
    <property type="evidence" value="ECO:0007669"/>
    <property type="project" value="InterPro"/>
</dbReference>
<dbReference type="GO" id="GO:0016020">
    <property type="term" value="C:membrane"/>
    <property type="evidence" value="ECO:0007669"/>
    <property type="project" value="UniProtKB-SubCell"/>
</dbReference>
<evidence type="ECO:0000313" key="10">
    <source>
        <dbReference type="Proteomes" id="UP000738325"/>
    </source>
</evidence>
<organism evidence="9 10">
    <name type="scientific">Dissophora globulifera</name>
    <dbReference type="NCBI Taxonomy" id="979702"/>
    <lineage>
        <taxon>Eukaryota</taxon>
        <taxon>Fungi</taxon>
        <taxon>Fungi incertae sedis</taxon>
        <taxon>Mucoromycota</taxon>
        <taxon>Mortierellomycotina</taxon>
        <taxon>Mortierellomycetes</taxon>
        <taxon>Mortierellales</taxon>
        <taxon>Mortierellaceae</taxon>
        <taxon>Dissophora</taxon>
    </lineage>
</organism>
<feature type="transmembrane region" description="Helical" evidence="7">
    <location>
        <begin position="184"/>
        <end position="203"/>
    </location>
</feature>
<feature type="transmembrane region" description="Helical" evidence="7">
    <location>
        <begin position="150"/>
        <end position="172"/>
    </location>
</feature>
<feature type="transmembrane region" description="Helical" evidence="7">
    <location>
        <begin position="91"/>
        <end position="113"/>
    </location>
</feature>
<evidence type="ECO:0000256" key="3">
    <source>
        <dbReference type="ARBA" id="ARBA00022692"/>
    </source>
</evidence>
<feature type="transmembrane region" description="Helical" evidence="7">
    <location>
        <begin position="422"/>
        <end position="443"/>
    </location>
</feature>
<sequence length="526" mass="56417">MAQMLDIINVASITITLPDIQREVGYKVDQLQWVTSAYALAYGAFLLIGGRFGDLFGHRRIFLMGAAWFSIWALINGFAKDPIVMSVGRALQGMGAGFTVPSALAILTTGYPVGPERTRALAIFGGTGAMGSVLGVLLGGIFGSTIGWRWIFYITSIIGFSMVFLGLLIIPIEKGESTITDRRIDYVGITSFTFGIVGVIYYMSEGPAAGWASAQTLPLLLVGIALLGVFLFVESRIDYPIMPFHIWRSRRLVSSCIIVMCVSAAVNTMIFFTSLTFQNVQGYSPLHTSLTYIVHGVGIIVTIVALTKVVTVVRTKIVMAVGWLFFIASGILFAQIKADSSYWSIAFPAFILNFLGLGPTWLCCQVNSVADANDEDQGVVGAVYNVALQVGAPIGIAISNIIANSRNPPGTTGVDLLPGYHAAFYTFAIMAGVGLVATVLLAANQDIKHEENTSSGVAGGAEGEELGMDAISHAESIRTARNSQTSEPTKDYRQYNPGSNTKTGVTEQNATVTKEKFLMTEELTLT</sequence>
<evidence type="ECO:0000256" key="1">
    <source>
        <dbReference type="ARBA" id="ARBA00004141"/>
    </source>
</evidence>
<reference evidence="9" key="1">
    <citation type="journal article" date="2020" name="Fungal Divers.">
        <title>Resolving the Mortierellaceae phylogeny through synthesis of multi-gene phylogenetics and phylogenomics.</title>
        <authorList>
            <person name="Vandepol N."/>
            <person name="Liber J."/>
            <person name="Desiro A."/>
            <person name="Na H."/>
            <person name="Kennedy M."/>
            <person name="Barry K."/>
            <person name="Grigoriev I.V."/>
            <person name="Miller A.N."/>
            <person name="O'Donnell K."/>
            <person name="Stajich J.E."/>
            <person name="Bonito G."/>
        </authorList>
    </citation>
    <scope>NUCLEOTIDE SEQUENCE</scope>
    <source>
        <strain evidence="9">REB-010B</strain>
    </source>
</reference>
<keyword evidence="5 7" id="KW-0472">Membrane</keyword>
<feature type="transmembrane region" description="Helical" evidence="7">
    <location>
        <begin position="317"/>
        <end position="336"/>
    </location>
</feature>
<evidence type="ECO:0000313" key="9">
    <source>
        <dbReference type="EMBL" id="KAG0308972.1"/>
    </source>
</evidence>
<dbReference type="AlphaFoldDB" id="A0A9P6R254"/>
<gene>
    <name evidence="9" type="ORF">BGZ99_001016</name>
</gene>
<evidence type="ECO:0000256" key="5">
    <source>
        <dbReference type="ARBA" id="ARBA00023136"/>
    </source>
</evidence>
<feature type="transmembrane region" description="Helical" evidence="7">
    <location>
        <begin position="382"/>
        <end position="402"/>
    </location>
</feature>
<comment type="subcellular location">
    <subcellularLocation>
        <location evidence="1">Membrane</location>
        <topology evidence="1">Multi-pass membrane protein</topology>
    </subcellularLocation>
</comment>
<feature type="transmembrane region" description="Helical" evidence="7">
    <location>
        <begin position="120"/>
        <end position="144"/>
    </location>
</feature>
<keyword evidence="3 7" id="KW-0812">Transmembrane</keyword>
<dbReference type="Gene3D" id="1.20.1250.20">
    <property type="entry name" value="MFS general substrate transporter like domains"/>
    <property type="match status" value="2"/>
</dbReference>
<feature type="non-terminal residue" evidence="9">
    <location>
        <position position="526"/>
    </location>
</feature>
<feature type="domain" description="Major facilitator superfamily (MFS) profile" evidence="8">
    <location>
        <begin position="1"/>
        <end position="446"/>
    </location>
</feature>
<feature type="transmembrane region" description="Helical" evidence="7">
    <location>
        <begin position="252"/>
        <end position="272"/>
    </location>
</feature>
<feature type="transmembrane region" description="Helical" evidence="7">
    <location>
        <begin position="292"/>
        <end position="310"/>
    </location>
</feature>
<evidence type="ECO:0000259" key="8">
    <source>
        <dbReference type="PROSITE" id="PS50850"/>
    </source>
</evidence>
<dbReference type="InterPro" id="IPR020846">
    <property type="entry name" value="MFS_dom"/>
</dbReference>
<feature type="transmembrane region" description="Helical" evidence="7">
    <location>
        <begin position="31"/>
        <end position="49"/>
    </location>
</feature>
<feature type="region of interest" description="Disordered" evidence="6">
    <location>
        <begin position="477"/>
        <end position="507"/>
    </location>
</feature>
<evidence type="ECO:0000256" key="7">
    <source>
        <dbReference type="SAM" id="Phobius"/>
    </source>
</evidence>
<accession>A0A9P6R254</accession>